<dbReference type="Pfam" id="PF04290">
    <property type="entry name" value="DctQ"/>
    <property type="match status" value="1"/>
</dbReference>
<dbReference type="Proteomes" id="UP000243333">
    <property type="component" value="Unassembled WGS sequence"/>
</dbReference>
<dbReference type="PANTHER" id="PTHR35011">
    <property type="entry name" value="2,3-DIKETO-L-GULONATE TRAP TRANSPORTER SMALL PERMEASE PROTEIN YIAM"/>
    <property type="match status" value="1"/>
</dbReference>
<evidence type="ECO:0000256" key="8">
    <source>
        <dbReference type="ARBA" id="ARBA00038436"/>
    </source>
</evidence>
<feature type="domain" description="Tripartite ATP-independent periplasmic transporters DctQ component" evidence="10">
    <location>
        <begin position="24"/>
        <end position="150"/>
    </location>
</feature>
<accession>A0A1G7LA04</accession>
<dbReference type="InterPro" id="IPR055348">
    <property type="entry name" value="DctQ"/>
</dbReference>
<sequence>MKKIAKFEAAVNGIMAVLLALMGIFIFTNVVLRYFFNSGITWAEELSRFLFVWLVFMGAIGALKDNNHLGFTSLVQKLSPALKKLCFFVSNILVVGCLWVLFEGSLKMTMLTTRTLSPATGLPLAYMYAVGILTSVGMFLVICCRIYRGLFVQGAIDDLIVLKESEEEINLNQVNKGEISQ</sequence>
<evidence type="ECO:0000259" key="10">
    <source>
        <dbReference type="Pfam" id="PF04290"/>
    </source>
</evidence>
<evidence type="ECO:0000256" key="2">
    <source>
        <dbReference type="ARBA" id="ARBA00022448"/>
    </source>
</evidence>
<evidence type="ECO:0000313" key="12">
    <source>
        <dbReference type="Proteomes" id="UP000243333"/>
    </source>
</evidence>
<comment type="subcellular location">
    <subcellularLocation>
        <location evidence="1">Cell inner membrane</location>
        <topology evidence="1">Multi-pass membrane protein</topology>
    </subcellularLocation>
</comment>
<dbReference type="EMBL" id="FNBU01000011">
    <property type="protein sequence ID" value="SDF46328.1"/>
    <property type="molecule type" value="Genomic_DNA"/>
</dbReference>
<comment type="similarity">
    <text evidence="8">Belongs to the TRAP transporter small permease family.</text>
</comment>
<evidence type="ECO:0000313" key="11">
    <source>
        <dbReference type="EMBL" id="SDF46328.1"/>
    </source>
</evidence>
<dbReference type="InterPro" id="IPR007387">
    <property type="entry name" value="TRAP_DctQ"/>
</dbReference>
<evidence type="ECO:0000256" key="9">
    <source>
        <dbReference type="SAM" id="Phobius"/>
    </source>
</evidence>
<evidence type="ECO:0000256" key="1">
    <source>
        <dbReference type="ARBA" id="ARBA00004429"/>
    </source>
</evidence>
<evidence type="ECO:0000256" key="6">
    <source>
        <dbReference type="ARBA" id="ARBA00022989"/>
    </source>
</evidence>
<dbReference type="PANTHER" id="PTHR35011:SF2">
    <property type="entry name" value="2,3-DIKETO-L-GULONATE TRAP TRANSPORTER SMALL PERMEASE PROTEIN YIAM"/>
    <property type="match status" value="1"/>
</dbReference>
<keyword evidence="7 9" id="KW-0472">Membrane</keyword>
<evidence type="ECO:0000256" key="3">
    <source>
        <dbReference type="ARBA" id="ARBA00022475"/>
    </source>
</evidence>
<reference evidence="12" key="1">
    <citation type="submission" date="2016-10" db="EMBL/GenBank/DDBJ databases">
        <authorList>
            <person name="Varghese N."/>
            <person name="Submissions S."/>
        </authorList>
    </citation>
    <scope>NUCLEOTIDE SEQUENCE [LARGE SCALE GENOMIC DNA]</scope>
    <source>
        <strain evidence="12">DSM 23256</strain>
    </source>
</reference>
<proteinExistence type="inferred from homology"/>
<keyword evidence="2" id="KW-0813">Transport</keyword>
<keyword evidence="3" id="KW-1003">Cell membrane</keyword>
<keyword evidence="4" id="KW-0997">Cell inner membrane</keyword>
<feature type="transmembrane region" description="Helical" evidence="9">
    <location>
        <begin position="48"/>
        <end position="64"/>
    </location>
</feature>
<evidence type="ECO:0000256" key="7">
    <source>
        <dbReference type="ARBA" id="ARBA00023136"/>
    </source>
</evidence>
<gene>
    <name evidence="11" type="ORF">SAMN05660235_01691</name>
</gene>
<dbReference type="RefSeq" id="WP_093689910.1">
    <property type="nucleotide sequence ID" value="NZ_FNBU01000011.1"/>
</dbReference>
<dbReference type="OrthoDB" id="9815614at2"/>
<feature type="transmembrane region" description="Helical" evidence="9">
    <location>
        <begin position="122"/>
        <end position="143"/>
    </location>
</feature>
<keyword evidence="12" id="KW-1185">Reference proteome</keyword>
<evidence type="ECO:0000256" key="5">
    <source>
        <dbReference type="ARBA" id="ARBA00022692"/>
    </source>
</evidence>
<organism evidence="11 12">
    <name type="scientific">Sporolituus thermophilus DSM 23256</name>
    <dbReference type="NCBI Taxonomy" id="1123285"/>
    <lineage>
        <taxon>Bacteria</taxon>
        <taxon>Bacillati</taxon>
        <taxon>Bacillota</taxon>
        <taxon>Negativicutes</taxon>
        <taxon>Selenomonadales</taxon>
        <taxon>Sporomusaceae</taxon>
        <taxon>Sporolituus</taxon>
    </lineage>
</organism>
<dbReference type="AlphaFoldDB" id="A0A1G7LA04"/>
<evidence type="ECO:0000256" key="4">
    <source>
        <dbReference type="ARBA" id="ARBA00022519"/>
    </source>
</evidence>
<dbReference type="GO" id="GO:0022857">
    <property type="term" value="F:transmembrane transporter activity"/>
    <property type="evidence" value="ECO:0007669"/>
    <property type="project" value="TreeGrafter"/>
</dbReference>
<keyword evidence="5 9" id="KW-0812">Transmembrane</keyword>
<dbReference type="GO" id="GO:0005886">
    <property type="term" value="C:plasma membrane"/>
    <property type="evidence" value="ECO:0007669"/>
    <property type="project" value="UniProtKB-SubCell"/>
</dbReference>
<name>A0A1G7LA04_9FIRM</name>
<dbReference type="STRING" id="1123285.SAMN05660235_01691"/>
<dbReference type="GO" id="GO:0015740">
    <property type="term" value="P:C4-dicarboxylate transport"/>
    <property type="evidence" value="ECO:0007669"/>
    <property type="project" value="TreeGrafter"/>
</dbReference>
<feature type="transmembrane region" description="Helical" evidence="9">
    <location>
        <begin position="85"/>
        <end position="102"/>
    </location>
</feature>
<feature type="transmembrane region" description="Helical" evidence="9">
    <location>
        <begin position="12"/>
        <end position="36"/>
    </location>
</feature>
<protein>
    <submittedName>
        <fullName evidence="11">TRAP-type C4-dicarboxylate transport system, small permease component</fullName>
    </submittedName>
</protein>
<keyword evidence="6 9" id="KW-1133">Transmembrane helix</keyword>